<organism evidence="2 3">
    <name type="scientific">Paenibacillus apiarius</name>
    <dbReference type="NCBI Taxonomy" id="46240"/>
    <lineage>
        <taxon>Bacteria</taxon>
        <taxon>Bacillati</taxon>
        <taxon>Bacillota</taxon>
        <taxon>Bacilli</taxon>
        <taxon>Bacillales</taxon>
        <taxon>Paenibacillaceae</taxon>
        <taxon>Paenibacillus</taxon>
    </lineage>
</organism>
<dbReference type="EMBL" id="JAMDLW010000010">
    <property type="protein sequence ID" value="MCY9519909.1"/>
    <property type="molecule type" value="Genomic_DNA"/>
</dbReference>
<proteinExistence type="predicted"/>
<dbReference type="InterPro" id="IPR028096">
    <property type="entry name" value="EfeO_Cupredoxin"/>
</dbReference>
<dbReference type="SUPFAM" id="SSF49503">
    <property type="entry name" value="Cupredoxins"/>
    <property type="match status" value="1"/>
</dbReference>
<dbReference type="PROSITE" id="PS51257">
    <property type="entry name" value="PROKAR_LIPOPROTEIN"/>
    <property type="match status" value="1"/>
</dbReference>
<evidence type="ECO:0000259" key="1">
    <source>
        <dbReference type="Pfam" id="PF13473"/>
    </source>
</evidence>
<accession>A0ABT4DRB8</accession>
<evidence type="ECO:0000313" key="3">
    <source>
        <dbReference type="Proteomes" id="UP001207626"/>
    </source>
</evidence>
<dbReference type="Gene3D" id="2.60.40.420">
    <property type="entry name" value="Cupredoxins - blue copper proteins"/>
    <property type="match status" value="1"/>
</dbReference>
<sequence>MKRSSLWTLSSFFIIMIVLLVACGGNKEQNSPASASAAADTELVIQATNYKFDQPEYRIKAGEPVRIVLDSSGNHGLAVKELGLSLDPNTKEQVITPEKPGTYEFQCTIMCGPGHRDMKAVLIVE</sequence>
<feature type="domain" description="EfeO-type cupredoxin-like" evidence="1">
    <location>
        <begin position="15"/>
        <end position="124"/>
    </location>
</feature>
<dbReference type="RefSeq" id="WP_087433414.1">
    <property type="nucleotide sequence ID" value="NZ_JAMDLV010000049.1"/>
</dbReference>
<gene>
    <name evidence="2" type="ORF">M5X09_09465</name>
</gene>
<dbReference type="Pfam" id="PF13473">
    <property type="entry name" value="Cupredoxin_1"/>
    <property type="match status" value="1"/>
</dbReference>
<dbReference type="Proteomes" id="UP001207626">
    <property type="component" value="Unassembled WGS sequence"/>
</dbReference>
<reference evidence="2 3" key="1">
    <citation type="submission" date="2022-05" db="EMBL/GenBank/DDBJ databases">
        <title>Genome Sequencing of Bee-Associated Microbes.</title>
        <authorList>
            <person name="Dunlap C."/>
        </authorList>
    </citation>
    <scope>NUCLEOTIDE SEQUENCE [LARGE SCALE GENOMIC DNA]</scope>
    <source>
        <strain evidence="2 3">NRRL NRS-1438</strain>
    </source>
</reference>
<protein>
    <submittedName>
        <fullName evidence="2">Cupredoxin domain-containing protein</fullName>
    </submittedName>
</protein>
<comment type="caution">
    <text evidence="2">The sequence shown here is derived from an EMBL/GenBank/DDBJ whole genome shotgun (WGS) entry which is preliminary data.</text>
</comment>
<keyword evidence="3" id="KW-1185">Reference proteome</keyword>
<name>A0ABT4DRB8_9BACL</name>
<evidence type="ECO:0000313" key="2">
    <source>
        <dbReference type="EMBL" id="MCY9519909.1"/>
    </source>
</evidence>
<dbReference type="InterPro" id="IPR008972">
    <property type="entry name" value="Cupredoxin"/>
</dbReference>